<organism evidence="1 2">
    <name type="scientific">Zea mays</name>
    <name type="common">Maize</name>
    <dbReference type="NCBI Taxonomy" id="4577"/>
    <lineage>
        <taxon>Eukaryota</taxon>
        <taxon>Viridiplantae</taxon>
        <taxon>Streptophyta</taxon>
        <taxon>Embryophyta</taxon>
        <taxon>Tracheophyta</taxon>
        <taxon>Spermatophyta</taxon>
        <taxon>Magnoliopsida</taxon>
        <taxon>Liliopsida</taxon>
        <taxon>Poales</taxon>
        <taxon>Poaceae</taxon>
        <taxon>PACMAD clade</taxon>
        <taxon>Panicoideae</taxon>
        <taxon>Andropogonodae</taxon>
        <taxon>Andropogoneae</taxon>
        <taxon>Tripsacinae</taxon>
        <taxon>Zea</taxon>
    </lineage>
</organism>
<comment type="caution">
    <text evidence="1">The sequence shown here is derived from an EMBL/GenBank/DDBJ whole genome shotgun (WGS) entry which is preliminary data.</text>
</comment>
<dbReference type="Proteomes" id="UP000251960">
    <property type="component" value="Chromosome 5"/>
</dbReference>
<proteinExistence type="predicted"/>
<dbReference type="AlphaFoldDB" id="A0A3L6ETS1"/>
<sequence length="19" mass="2191">MKDMRDALGSQMFFSGEHC</sequence>
<dbReference type="EMBL" id="NCVQ01000006">
    <property type="protein sequence ID" value="PWZ24215.1"/>
    <property type="molecule type" value="Genomic_DNA"/>
</dbReference>
<evidence type="ECO:0000313" key="1">
    <source>
        <dbReference type="EMBL" id="PWZ24215.1"/>
    </source>
</evidence>
<evidence type="ECO:0000313" key="2">
    <source>
        <dbReference type="Proteomes" id="UP000251960"/>
    </source>
</evidence>
<protein>
    <submittedName>
        <fullName evidence="1">Uncharacterized protein</fullName>
    </submittedName>
</protein>
<gene>
    <name evidence="1" type="ORF">Zm00014a_012913</name>
</gene>
<name>A0A3L6ETS1_MAIZE</name>
<reference evidence="1 2" key="1">
    <citation type="journal article" date="2018" name="Nat. Genet.">
        <title>Extensive intraspecific gene order and gene structural variations between Mo17 and other maize genomes.</title>
        <authorList>
            <person name="Sun S."/>
            <person name="Zhou Y."/>
            <person name="Chen J."/>
            <person name="Shi J."/>
            <person name="Zhao H."/>
            <person name="Zhao H."/>
            <person name="Song W."/>
            <person name="Zhang M."/>
            <person name="Cui Y."/>
            <person name="Dong X."/>
            <person name="Liu H."/>
            <person name="Ma X."/>
            <person name="Jiao Y."/>
            <person name="Wang B."/>
            <person name="Wei X."/>
            <person name="Stein J.C."/>
            <person name="Glaubitz J.C."/>
            <person name="Lu F."/>
            <person name="Yu G."/>
            <person name="Liang C."/>
            <person name="Fengler K."/>
            <person name="Li B."/>
            <person name="Rafalski A."/>
            <person name="Schnable P.S."/>
            <person name="Ware D.H."/>
            <person name="Buckler E.S."/>
            <person name="Lai J."/>
        </authorList>
    </citation>
    <scope>NUCLEOTIDE SEQUENCE [LARGE SCALE GENOMIC DNA]</scope>
    <source>
        <strain evidence="2">cv. Missouri 17</strain>
        <tissue evidence="1">Seedling</tissue>
    </source>
</reference>
<accession>A0A3L6ETS1</accession>